<dbReference type="RefSeq" id="WP_231291548.1">
    <property type="nucleotide sequence ID" value="NZ_FNKB01000001.1"/>
</dbReference>
<organism evidence="1 2">
    <name type="scientific">Leucobacter chromiiresistens</name>
    <dbReference type="NCBI Taxonomy" id="1079994"/>
    <lineage>
        <taxon>Bacteria</taxon>
        <taxon>Bacillati</taxon>
        <taxon>Actinomycetota</taxon>
        <taxon>Actinomycetes</taxon>
        <taxon>Micrococcales</taxon>
        <taxon>Microbacteriaceae</taxon>
        <taxon>Leucobacter</taxon>
    </lineage>
</organism>
<protein>
    <submittedName>
        <fullName evidence="1">Uncharacterized protein</fullName>
    </submittedName>
</protein>
<sequence length="167" mass="19052">MTVYYLTKIEKYASRSELNEIVIPALEQLTRLLSLLDSGDHRALALWRGPDGVDFWDVDMTIYPMTFLQAGGTRDGMAIEWKTNRDGEFRQYAVGHPGSNPGKDATQPDHEIRLGENRIFAYEHEVFSYEEAADIFHHYFLHDSPPATYELRDLQLGFGPDGKVRGS</sequence>
<reference evidence="1 2" key="1">
    <citation type="submission" date="2016-10" db="EMBL/GenBank/DDBJ databases">
        <authorList>
            <person name="de Groot N.N."/>
        </authorList>
    </citation>
    <scope>NUCLEOTIDE SEQUENCE [LARGE SCALE GENOMIC DNA]</scope>
    <source>
        <strain evidence="1 2">DSM 22788</strain>
    </source>
</reference>
<dbReference type="Proteomes" id="UP000182690">
    <property type="component" value="Unassembled WGS sequence"/>
</dbReference>
<gene>
    <name evidence="1" type="ORF">SAMN04488565_2393</name>
</gene>
<proteinExistence type="predicted"/>
<evidence type="ECO:0000313" key="2">
    <source>
        <dbReference type="Proteomes" id="UP000182690"/>
    </source>
</evidence>
<dbReference type="EMBL" id="FNKB01000001">
    <property type="protein sequence ID" value="SDQ35487.1"/>
    <property type="molecule type" value="Genomic_DNA"/>
</dbReference>
<evidence type="ECO:0000313" key="1">
    <source>
        <dbReference type="EMBL" id="SDQ35487.1"/>
    </source>
</evidence>
<dbReference type="AlphaFoldDB" id="A0A1H1A748"/>
<dbReference type="STRING" id="1079994.SAMN04488565_2393"/>
<accession>A0A1H1A748</accession>
<name>A0A1H1A748_9MICO</name>